<dbReference type="InterPro" id="IPR050791">
    <property type="entry name" value="Aldo-Keto_reductase"/>
</dbReference>
<comment type="caution">
    <text evidence="3">The sequence shown here is derived from an EMBL/GenBank/DDBJ whole genome shotgun (WGS) entry which is preliminary data.</text>
</comment>
<dbReference type="AlphaFoldDB" id="A0A1F7ZXJ7"/>
<dbReference type="GeneID" id="34451375"/>
<dbReference type="EMBL" id="LYCR01000062">
    <property type="protein sequence ID" value="OGM43979.1"/>
    <property type="molecule type" value="Genomic_DNA"/>
</dbReference>
<dbReference type="InterPro" id="IPR023210">
    <property type="entry name" value="NADP_OxRdtase_dom"/>
</dbReference>
<dbReference type="PANTHER" id="PTHR43625">
    <property type="entry name" value="AFLATOXIN B1 ALDEHYDE REDUCTASE"/>
    <property type="match status" value="1"/>
</dbReference>
<name>A0A1F7ZXJ7_9EURO</name>
<dbReference type="SUPFAM" id="SSF51430">
    <property type="entry name" value="NAD(P)-linked oxidoreductase"/>
    <property type="match status" value="1"/>
</dbReference>
<keyword evidence="1" id="KW-0560">Oxidoreductase</keyword>
<dbReference type="Proteomes" id="UP000179179">
    <property type="component" value="Unassembled WGS sequence"/>
</dbReference>
<evidence type="ECO:0000313" key="3">
    <source>
        <dbReference type="EMBL" id="OGM43979.1"/>
    </source>
</evidence>
<evidence type="ECO:0000259" key="2">
    <source>
        <dbReference type="Pfam" id="PF00248"/>
    </source>
</evidence>
<dbReference type="InterPro" id="IPR036812">
    <property type="entry name" value="NAD(P)_OxRdtase_dom_sf"/>
</dbReference>
<evidence type="ECO:0000313" key="4">
    <source>
        <dbReference type="Proteomes" id="UP000179179"/>
    </source>
</evidence>
<dbReference type="OrthoDB" id="37537at2759"/>
<evidence type="ECO:0000256" key="1">
    <source>
        <dbReference type="ARBA" id="ARBA00023002"/>
    </source>
</evidence>
<dbReference type="STRING" id="109264.A0A1F7ZXJ7"/>
<dbReference type="GO" id="GO:0005737">
    <property type="term" value="C:cytoplasm"/>
    <property type="evidence" value="ECO:0007669"/>
    <property type="project" value="TreeGrafter"/>
</dbReference>
<gene>
    <name evidence="3" type="ORF">ABOM_007985</name>
</gene>
<accession>A0A1F7ZXJ7</accession>
<dbReference type="Gene3D" id="3.20.20.100">
    <property type="entry name" value="NADP-dependent oxidoreductase domain"/>
    <property type="match status" value="1"/>
</dbReference>
<proteinExistence type="predicted"/>
<sequence>MSPSSPVPKVVKIIKTLPFGEQQAPATGFGTTGLNYGMGTTFDFERSEPVLLKAAILGCTFWDTAVPSSSPPKTPLEESIGALDELRRTGKTEYIGLSECPTATSRRAHAIAKIDASQAECTAFETVRETSGLIETATELRSGLCGIQSAGTWLAGA</sequence>
<dbReference type="RefSeq" id="XP_022387696.1">
    <property type="nucleotide sequence ID" value="XM_022535114.1"/>
</dbReference>
<organism evidence="3 4">
    <name type="scientific">Aspergillus bombycis</name>
    <dbReference type="NCBI Taxonomy" id="109264"/>
    <lineage>
        <taxon>Eukaryota</taxon>
        <taxon>Fungi</taxon>
        <taxon>Dikarya</taxon>
        <taxon>Ascomycota</taxon>
        <taxon>Pezizomycotina</taxon>
        <taxon>Eurotiomycetes</taxon>
        <taxon>Eurotiomycetidae</taxon>
        <taxon>Eurotiales</taxon>
        <taxon>Aspergillaceae</taxon>
        <taxon>Aspergillus</taxon>
    </lineage>
</organism>
<reference evidence="3 4" key="1">
    <citation type="journal article" date="2016" name="Genome Biol. Evol.">
        <title>Draft genome sequence of an aflatoxigenic Aspergillus species, A. bombycis.</title>
        <authorList>
            <person name="Moore G.G."/>
            <person name="Mack B.M."/>
            <person name="Beltz S.B."/>
            <person name="Gilbert M.K."/>
        </authorList>
    </citation>
    <scope>NUCLEOTIDE SEQUENCE [LARGE SCALE GENOMIC DNA]</scope>
    <source>
        <strain evidence="4">NRRL 26010</strain>
    </source>
</reference>
<dbReference type="Pfam" id="PF00248">
    <property type="entry name" value="Aldo_ket_red"/>
    <property type="match status" value="1"/>
</dbReference>
<keyword evidence="4" id="KW-1185">Reference proteome</keyword>
<protein>
    <recommendedName>
        <fullName evidence="2">NADP-dependent oxidoreductase domain-containing protein</fullName>
    </recommendedName>
</protein>
<dbReference type="PANTHER" id="PTHR43625:SF7">
    <property type="entry name" value="REDUCTASE (YAKC), PUTATIVE (AFU_ORTHOLOGUE AFUA_8G01560)-RELATED"/>
    <property type="match status" value="1"/>
</dbReference>
<dbReference type="GO" id="GO:0016491">
    <property type="term" value="F:oxidoreductase activity"/>
    <property type="evidence" value="ECO:0007669"/>
    <property type="project" value="UniProtKB-KW"/>
</dbReference>
<feature type="domain" description="NADP-dependent oxidoreductase" evidence="2">
    <location>
        <begin position="71"/>
        <end position="139"/>
    </location>
</feature>